<proteinExistence type="predicted"/>
<accession>T1EH86</accession>
<dbReference type="GO" id="GO:0019902">
    <property type="term" value="F:phosphatase binding"/>
    <property type="evidence" value="ECO:0000318"/>
    <property type="project" value="GO_Central"/>
</dbReference>
<dbReference type="GO" id="GO:0005955">
    <property type="term" value="C:calcineurin complex"/>
    <property type="evidence" value="ECO:0000318"/>
    <property type="project" value="GO_Central"/>
</dbReference>
<gene>
    <name evidence="6" type="primary">20195936</name>
    <name evidence="5" type="ORF">HELRODRAFT_126208</name>
</gene>
<name>T1EH86_HELRO</name>
<keyword evidence="1" id="KW-0479">Metal-binding</keyword>
<dbReference type="PROSITE" id="PS00018">
    <property type="entry name" value="EF_HAND_1"/>
    <property type="match status" value="3"/>
</dbReference>
<feature type="domain" description="EF-hand" evidence="4">
    <location>
        <begin position="70"/>
        <end position="105"/>
    </location>
</feature>
<evidence type="ECO:0000256" key="1">
    <source>
        <dbReference type="ARBA" id="ARBA00022723"/>
    </source>
</evidence>
<protein>
    <recommendedName>
        <fullName evidence="4">EF-hand domain-containing protein</fullName>
    </recommendedName>
</protein>
<sequence length="139" mass="15901">DELKKLAERFTKLDQNRDGVISRDEIMAVPGLETNPLTDRLIELFDSDQNGTIDFNEFINGMSKISMKGDATTKLQFAFSIYDTNNDGYITNGELYYRLKSLIGKNVDDEMLQQIVDKTIVYNDKDNDGKINIKEFTDV</sequence>
<dbReference type="KEGG" id="hro:HELRODRAFT_126208"/>
<dbReference type="CDD" id="cd00051">
    <property type="entry name" value="EFh"/>
    <property type="match status" value="1"/>
</dbReference>
<dbReference type="SUPFAM" id="SSF47473">
    <property type="entry name" value="EF-hand"/>
    <property type="match status" value="1"/>
</dbReference>
<dbReference type="Proteomes" id="UP000015101">
    <property type="component" value="Unassembled WGS sequence"/>
</dbReference>
<reference evidence="5 7" key="2">
    <citation type="journal article" date="2013" name="Nature">
        <title>Insights into bilaterian evolution from three spiralian genomes.</title>
        <authorList>
            <person name="Simakov O."/>
            <person name="Marletaz F."/>
            <person name="Cho S.J."/>
            <person name="Edsinger-Gonzales E."/>
            <person name="Havlak P."/>
            <person name="Hellsten U."/>
            <person name="Kuo D.H."/>
            <person name="Larsson T."/>
            <person name="Lv J."/>
            <person name="Arendt D."/>
            <person name="Savage R."/>
            <person name="Osoegawa K."/>
            <person name="de Jong P."/>
            <person name="Grimwood J."/>
            <person name="Chapman J.A."/>
            <person name="Shapiro H."/>
            <person name="Aerts A."/>
            <person name="Otillar R.P."/>
            <person name="Terry A.Y."/>
            <person name="Boore J.L."/>
            <person name="Grigoriev I.V."/>
            <person name="Lindberg D.R."/>
            <person name="Seaver E.C."/>
            <person name="Weisblat D.A."/>
            <person name="Putnam N.H."/>
            <person name="Rokhsar D.S."/>
        </authorList>
    </citation>
    <scope>NUCLEOTIDE SEQUENCE</scope>
</reference>
<dbReference type="EMBL" id="KB096742">
    <property type="protein sequence ID" value="ESO02222.1"/>
    <property type="molecule type" value="Genomic_DNA"/>
</dbReference>
<dbReference type="OrthoDB" id="191686at2759"/>
<reference evidence="7" key="1">
    <citation type="submission" date="2012-12" db="EMBL/GenBank/DDBJ databases">
        <authorList>
            <person name="Hellsten U."/>
            <person name="Grimwood J."/>
            <person name="Chapman J.A."/>
            <person name="Shapiro H."/>
            <person name="Aerts A."/>
            <person name="Otillar R.P."/>
            <person name="Terry A.Y."/>
            <person name="Boore J.L."/>
            <person name="Simakov O."/>
            <person name="Marletaz F."/>
            <person name="Cho S.-J."/>
            <person name="Edsinger-Gonzales E."/>
            <person name="Havlak P."/>
            <person name="Kuo D.-H."/>
            <person name="Larsson T."/>
            <person name="Lv J."/>
            <person name="Arendt D."/>
            <person name="Savage R."/>
            <person name="Osoegawa K."/>
            <person name="de Jong P."/>
            <person name="Lindberg D.R."/>
            <person name="Seaver E.C."/>
            <person name="Weisblat D.A."/>
            <person name="Putnam N.H."/>
            <person name="Grigoriev I.V."/>
            <person name="Rokhsar D.S."/>
        </authorList>
    </citation>
    <scope>NUCLEOTIDE SEQUENCE</scope>
</reference>
<reference evidence="6" key="3">
    <citation type="submission" date="2015-06" db="UniProtKB">
        <authorList>
            <consortium name="EnsemblMetazoa"/>
        </authorList>
    </citation>
    <scope>IDENTIFICATION</scope>
</reference>
<dbReference type="FunFam" id="1.10.238.10:FF:000001">
    <property type="entry name" value="Calmodulin 1"/>
    <property type="match status" value="1"/>
</dbReference>
<organism evidence="6 7">
    <name type="scientific">Helobdella robusta</name>
    <name type="common">Californian leech</name>
    <dbReference type="NCBI Taxonomy" id="6412"/>
    <lineage>
        <taxon>Eukaryota</taxon>
        <taxon>Metazoa</taxon>
        <taxon>Spiralia</taxon>
        <taxon>Lophotrochozoa</taxon>
        <taxon>Annelida</taxon>
        <taxon>Clitellata</taxon>
        <taxon>Hirudinea</taxon>
        <taxon>Rhynchobdellida</taxon>
        <taxon>Glossiphoniidae</taxon>
        <taxon>Helobdella</taxon>
    </lineage>
</organism>
<evidence type="ECO:0000256" key="3">
    <source>
        <dbReference type="ARBA" id="ARBA00022837"/>
    </source>
</evidence>
<dbReference type="EnsemblMetazoa" id="HelroT126208">
    <property type="protein sequence ID" value="HelroP126208"/>
    <property type="gene ID" value="HelroG126208"/>
</dbReference>
<dbReference type="PANTHER" id="PTHR45942">
    <property type="entry name" value="PROTEIN PHOSPATASE 3 REGULATORY SUBUNIT B ALPHA ISOFORM TYPE 1"/>
    <property type="match status" value="1"/>
</dbReference>
<dbReference type="GeneID" id="20195936"/>
<evidence type="ECO:0000313" key="7">
    <source>
        <dbReference type="Proteomes" id="UP000015101"/>
    </source>
</evidence>
<dbReference type="GO" id="GO:0008597">
    <property type="term" value="F:calcium-dependent protein serine/threonine phosphatase regulator activity"/>
    <property type="evidence" value="ECO:0000318"/>
    <property type="project" value="GO_Central"/>
</dbReference>
<keyword evidence="7" id="KW-1185">Reference proteome</keyword>
<dbReference type="PROSITE" id="PS50222">
    <property type="entry name" value="EF_HAND_2"/>
    <property type="match status" value="3"/>
</dbReference>
<dbReference type="eggNOG" id="KOG0034">
    <property type="taxonomic scope" value="Eukaryota"/>
</dbReference>
<dbReference type="GO" id="GO:0005509">
    <property type="term" value="F:calcium ion binding"/>
    <property type="evidence" value="ECO:0007669"/>
    <property type="project" value="InterPro"/>
</dbReference>
<dbReference type="RefSeq" id="XP_009019630.1">
    <property type="nucleotide sequence ID" value="XM_009021382.1"/>
</dbReference>
<dbReference type="Gene3D" id="1.10.238.10">
    <property type="entry name" value="EF-hand"/>
    <property type="match status" value="1"/>
</dbReference>
<dbReference type="InterPro" id="IPR018247">
    <property type="entry name" value="EF_Hand_1_Ca_BS"/>
</dbReference>
<keyword evidence="3" id="KW-0106">Calcium</keyword>
<evidence type="ECO:0000259" key="4">
    <source>
        <dbReference type="PROSITE" id="PS50222"/>
    </source>
</evidence>
<dbReference type="Pfam" id="PF13499">
    <property type="entry name" value="EF-hand_7"/>
    <property type="match status" value="2"/>
</dbReference>
<dbReference type="STRING" id="6412.T1EH86"/>
<feature type="domain" description="EF-hand" evidence="4">
    <location>
        <begin position="111"/>
        <end position="139"/>
    </location>
</feature>
<evidence type="ECO:0000313" key="6">
    <source>
        <dbReference type="EnsemblMetazoa" id="HelroP126208"/>
    </source>
</evidence>
<dbReference type="InterPro" id="IPR011992">
    <property type="entry name" value="EF-hand-dom_pair"/>
</dbReference>
<evidence type="ECO:0000313" key="5">
    <source>
        <dbReference type="EMBL" id="ESO02222.1"/>
    </source>
</evidence>
<dbReference type="EMBL" id="AMQM01000824">
    <property type="status" value="NOT_ANNOTATED_CDS"/>
    <property type="molecule type" value="Genomic_DNA"/>
</dbReference>
<dbReference type="HOGENOM" id="CLU_061288_10_1_1"/>
<dbReference type="CTD" id="20195936"/>
<dbReference type="AlphaFoldDB" id="T1EH86"/>
<evidence type="ECO:0000256" key="2">
    <source>
        <dbReference type="ARBA" id="ARBA00022737"/>
    </source>
</evidence>
<dbReference type="InParanoid" id="T1EH86"/>
<dbReference type="SMART" id="SM00054">
    <property type="entry name" value="EFh"/>
    <property type="match status" value="4"/>
</dbReference>
<dbReference type="GO" id="GO:0097720">
    <property type="term" value="P:calcineurin-mediated signaling"/>
    <property type="evidence" value="ECO:0000318"/>
    <property type="project" value="GO_Central"/>
</dbReference>
<dbReference type="InterPro" id="IPR002048">
    <property type="entry name" value="EF_hand_dom"/>
</dbReference>
<feature type="domain" description="EF-hand" evidence="4">
    <location>
        <begin position="33"/>
        <end position="68"/>
    </location>
</feature>
<keyword evidence="2" id="KW-0677">Repeat</keyword>